<keyword evidence="1" id="KW-0812">Transmembrane</keyword>
<organism evidence="2 3">
    <name type="scientific">Paxillus rubicundulus Ve08.2h10</name>
    <dbReference type="NCBI Taxonomy" id="930991"/>
    <lineage>
        <taxon>Eukaryota</taxon>
        <taxon>Fungi</taxon>
        <taxon>Dikarya</taxon>
        <taxon>Basidiomycota</taxon>
        <taxon>Agaricomycotina</taxon>
        <taxon>Agaricomycetes</taxon>
        <taxon>Agaricomycetidae</taxon>
        <taxon>Boletales</taxon>
        <taxon>Paxilineae</taxon>
        <taxon>Paxillaceae</taxon>
        <taxon>Paxillus</taxon>
    </lineage>
</organism>
<feature type="transmembrane region" description="Helical" evidence="1">
    <location>
        <begin position="62"/>
        <end position="80"/>
    </location>
</feature>
<dbReference type="Proteomes" id="UP000054538">
    <property type="component" value="Unassembled WGS sequence"/>
</dbReference>
<keyword evidence="1" id="KW-1133">Transmembrane helix</keyword>
<dbReference type="HOGENOM" id="CLU_2543238_0_0_1"/>
<evidence type="ECO:0000256" key="1">
    <source>
        <dbReference type="SAM" id="Phobius"/>
    </source>
</evidence>
<reference evidence="2 3" key="1">
    <citation type="submission" date="2014-04" db="EMBL/GenBank/DDBJ databases">
        <authorList>
            <consortium name="DOE Joint Genome Institute"/>
            <person name="Kuo A."/>
            <person name="Kohler A."/>
            <person name="Jargeat P."/>
            <person name="Nagy L.G."/>
            <person name="Floudas D."/>
            <person name="Copeland A."/>
            <person name="Barry K.W."/>
            <person name="Cichocki N."/>
            <person name="Veneault-Fourrey C."/>
            <person name="LaButti K."/>
            <person name="Lindquist E.A."/>
            <person name="Lipzen A."/>
            <person name="Lundell T."/>
            <person name="Morin E."/>
            <person name="Murat C."/>
            <person name="Sun H."/>
            <person name="Tunlid A."/>
            <person name="Henrissat B."/>
            <person name="Grigoriev I.V."/>
            <person name="Hibbett D.S."/>
            <person name="Martin F."/>
            <person name="Nordberg H.P."/>
            <person name="Cantor M.N."/>
            <person name="Hua S.X."/>
        </authorList>
    </citation>
    <scope>NUCLEOTIDE SEQUENCE [LARGE SCALE GENOMIC DNA]</scope>
    <source>
        <strain evidence="2 3">Ve08.2h10</strain>
    </source>
</reference>
<dbReference type="InParanoid" id="A0A0D0C6J5"/>
<evidence type="ECO:0000313" key="2">
    <source>
        <dbReference type="EMBL" id="KIK78722.1"/>
    </source>
</evidence>
<dbReference type="EMBL" id="KN826496">
    <property type="protein sequence ID" value="KIK78722.1"/>
    <property type="molecule type" value="Genomic_DNA"/>
</dbReference>
<protein>
    <submittedName>
        <fullName evidence="2">Uncharacterized protein</fullName>
    </submittedName>
</protein>
<name>A0A0D0C6J5_9AGAM</name>
<reference evidence="3" key="2">
    <citation type="submission" date="2015-01" db="EMBL/GenBank/DDBJ databases">
        <title>Evolutionary Origins and Diversification of the Mycorrhizal Mutualists.</title>
        <authorList>
            <consortium name="DOE Joint Genome Institute"/>
            <consortium name="Mycorrhizal Genomics Consortium"/>
            <person name="Kohler A."/>
            <person name="Kuo A."/>
            <person name="Nagy L.G."/>
            <person name="Floudas D."/>
            <person name="Copeland A."/>
            <person name="Barry K.W."/>
            <person name="Cichocki N."/>
            <person name="Veneault-Fourrey C."/>
            <person name="LaButti K."/>
            <person name="Lindquist E.A."/>
            <person name="Lipzen A."/>
            <person name="Lundell T."/>
            <person name="Morin E."/>
            <person name="Murat C."/>
            <person name="Riley R."/>
            <person name="Ohm R."/>
            <person name="Sun H."/>
            <person name="Tunlid A."/>
            <person name="Henrissat B."/>
            <person name="Grigoriev I.V."/>
            <person name="Hibbett D.S."/>
            <person name="Martin F."/>
        </authorList>
    </citation>
    <scope>NUCLEOTIDE SEQUENCE [LARGE SCALE GENOMIC DNA]</scope>
    <source>
        <strain evidence="3">Ve08.2h10</strain>
    </source>
</reference>
<dbReference type="AlphaFoldDB" id="A0A0D0C6J5"/>
<sequence length="83" mass="9690">MRQGRRIVPEVQWAIVHISRMLDHDQISTGLDVSLTTINVFSGIFKCMGQFLVRKRNQTLPVTMKILLANLMDTFVMWMLSFY</sequence>
<accession>A0A0D0C6J5</accession>
<proteinExistence type="predicted"/>
<keyword evidence="1" id="KW-0472">Membrane</keyword>
<keyword evidence="3" id="KW-1185">Reference proteome</keyword>
<gene>
    <name evidence="2" type="ORF">PAXRUDRAFT_772071</name>
</gene>
<evidence type="ECO:0000313" key="3">
    <source>
        <dbReference type="Proteomes" id="UP000054538"/>
    </source>
</evidence>